<proteinExistence type="predicted"/>
<dbReference type="AlphaFoldDB" id="A0A1Q6F401"/>
<dbReference type="STRING" id="28117.BHV66_08190"/>
<dbReference type="InterPro" id="IPR008969">
    <property type="entry name" value="CarboxyPept-like_regulatory"/>
</dbReference>
<gene>
    <name evidence="1" type="ORF">BHV66_08190</name>
</gene>
<dbReference type="SUPFAM" id="SSF49464">
    <property type="entry name" value="Carboxypeptidase regulatory domain-like"/>
    <property type="match status" value="1"/>
</dbReference>
<name>A0A1Q6F401_9BACT</name>
<organism evidence="1 2">
    <name type="scientific">Alistipes putredinis</name>
    <dbReference type="NCBI Taxonomy" id="28117"/>
    <lineage>
        <taxon>Bacteria</taxon>
        <taxon>Pseudomonadati</taxon>
        <taxon>Bacteroidota</taxon>
        <taxon>Bacteroidia</taxon>
        <taxon>Bacteroidales</taxon>
        <taxon>Rikenellaceae</taxon>
        <taxon>Alistipes</taxon>
    </lineage>
</organism>
<accession>A0A1Q6F401</accession>
<dbReference type="Proteomes" id="UP000187417">
    <property type="component" value="Unassembled WGS sequence"/>
</dbReference>
<sequence>MLGYSLHATGQEQRIAGFIYATDPTEAIPFASLWLYDPATGEPEYGTLTSVNGYYELDAIATNRTYRLEISGPGIQPQTRQIEIAYVPGIEGRRYFHFPVIRSQKDLATVQPVETYLPKQIAPDARTIEDLYSHIPGITYEDGYLIDENGGTVCLMFNGLIPTNPMEYETLMNASTALNVTRIEYYRFDYAETPYYDSALNFVLNLTINVPDISDPNWGL</sequence>
<evidence type="ECO:0000313" key="2">
    <source>
        <dbReference type="Proteomes" id="UP000187417"/>
    </source>
</evidence>
<protein>
    <recommendedName>
        <fullName evidence="3">Carboxypeptidase regulatory-like domain-containing protein</fullName>
    </recommendedName>
</protein>
<evidence type="ECO:0000313" key="1">
    <source>
        <dbReference type="EMBL" id="OKY93625.1"/>
    </source>
</evidence>
<comment type="caution">
    <text evidence="1">The sequence shown here is derived from an EMBL/GenBank/DDBJ whole genome shotgun (WGS) entry which is preliminary data.</text>
</comment>
<reference evidence="1 2" key="1">
    <citation type="journal article" date="2016" name="Nat. Biotechnol.">
        <title>Measurement of bacterial replication rates in microbial communities.</title>
        <authorList>
            <person name="Brown C.T."/>
            <person name="Olm M.R."/>
            <person name="Thomas B.C."/>
            <person name="Banfield J.F."/>
        </authorList>
    </citation>
    <scope>NUCLEOTIDE SEQUENCE [LARGE SCALE GENOMIC DNA]</scope>
    <source>
        <strain evidence="1">CAG:67_53_122</strain>
    </source>
</reference>
<dbReference type="EMBL" id="MNQH01000033">
    <property type="protein sequence ID" value="OKY93625.1"/>
    <property type="molecule type" value="Genomic_DNA"/>
</dbReference>
<evidence type="ECO:0008006" key="3">
    <source>
        <dbReference type="Google" id="ProtNLM"/>
    </source>
</evidence>